<evidence type="ECO:0000256" key="6">
    <source>
        <dbReference type="ARBA" id="ARBA00047561"/>
    </source>
</evidence>
<keyword evidence="8" id="KW-1185">Reference proteome</keyword>
<dbReference type="InterPro" id="IPR036291">
    <property type="entry name" value="NAD(P)-bd_dom_sf"/>
</dbReference>
<dbReference type="EMBL" id="JASGBQ010000020">
    <property type="protein sequence ID" value="MDI9242875.1"/>
    <property type="molecule type" value="Genomic_DNA"/>
</dbReference>
<dbReference type="RefSeq" id="WP_283231311.1">
    <property type="nucleotide sequence ID" value="NZ_JASGBQ010000020.1"/>
</dbReference>
<reference evidence="7 8" key="1">
    <citation type="submission" date="2023-05" db="EMBL/GenBank/DDBJ databases">
        <title>[ruminococcus] sp. nov., isolated from a pig farm feces dump.</title>
        <authorList>
            <person name="Chang Y.-H."/>
        </authorList>
    </citation>
    <scope>NUCLEOTIDE SEQUENCE [LARGE SCALE GENOMIC DNA]</scope>
    <source>
        <strain evidence="7 8">YH-rum2234</strain>
    </source>
</reference>
<dbReference type="Gene3D" id="3.40.50.720">
    <property type="entry name" value="NAD(P)-binding Rossmann-like Domain"/>
    <property type="match status" value="1"/>
</dbReference>
<dbReference type="GO" id="GO:0019354">
    <property type="term" value="P:siroheme biosynthetic process"/>
    <property type="evidence" value="ECO:0007669"/>
    <property type="project" value="InterPro"/>
</dbReference>
<dbReference type="NCBIfam" id="TIGR01470">
    <property type="entry name" value="cysG_Nterm"/>
    <property type="match status" value="1"/>
</dbReference>
<keyword evidence="4" id="KW-0520">NAD</keyword>
<evidence type="ECO:0000313" key="8">
    <source>
        <dbReference type="Proteomes" id="UP001300383"/>
    </source>
</evidence>
<evidence type="ECO:0000256" key="2">
    <source>
        <dbReference type="ARBA" id="ARBA00012400"/>
    </source>
</evidence>
<keyword evidence="5" id="KW-0627">Porphyrin biosynthesis</keyword>
<dbReference type="Pfam" id="PF13241">
    <property type="entry name" value="NAD_binding_7"/>
    <property type="match status" value="1"/>
</dbReference>
<dbReference type="InterPro" id="IPR028161">
    <property type="entry name" value="Met8-like"/>
</dbReference>
<name>A0AAP4F065_9FIRM</name>
<dbReference type="Proteomes" id="UP001300383">
    <property type="component" value="Unassembled WGS sequence"/>
</dbReference>
<dbReference type="GO" id="GO:0004325">
    <property type="term" value="F:ferrochelatase activity"/>
    <property type="evidence" value="ECO:0007669"/>
    <property type="project" value="InterPro"/>
</dbReference>
<comment type="catalytic activity">
    <reaction evidence="6">
        <text>precorrin-2 + NAD(+) = sirohydrochlorin + NADH + 2 H(+)</text>
        <dbReference type="Rhea" id="RHEA:15613"/>
        <dbReference type="ChEBI" id="CHEBI:15378"/>
        <dbReference type="ChEBI" id="CHEBI:57540"/>
        <dbReference type="ChEBI" id="CHEBI:57945"/>
        <dbReference type="ChEBI" id="CHEBI:58351"/>
        <dbReference type="ChEBI" id="CHEBI:58827"/>
        <dbReference type="EC" id="1.3.1.76"/>
    </reaction>
</comment>
<dbReference type="EC" id="1.3.1.76" evidence="2"/>
<evidence type="ECO:0000256" key="1">
    <source>
        <dbReference type="ARBA" id="ARBA00005010"/>
    </source>
</evidence>
<protein>
    <recommendedName>
        <fullName evidence="2">precorrin-2 dehydrogenase</fullName>
        <ecNumber evidence="2">1.3.1.76</ecNumber>
    </recommendedName>
</protein>
<dbReference type="SUPFAM" id="SSF51735">
    <property type="entry name" value="NAD(P)-binding Rossmann-fold domains"/>
    <property type="match status" value="1"/>
</dbReference>
<dbReference type="InterPro" id="IPR006367">
    <property type="entry name" value="Sirohaem_synthase_N"/>
</dbReference>
<dbReference type="AlphaFoldDB" id="A0AAP4F065"/>
<evidence type="ECO:0000256" key="5">
    <source>
        <dbReference type="ARBA" id="ARBA00023244"/>
    </source>
</evidence>
<evidence type="ECO:0000256" key="4">
    <source>
        <dbReference type="ARBA" id="ARBA00023027"/>
    </source>
</evidence>
<evidence type="ECO:0000256" key="3">
    <source>
        <dbReference type="ARBA" id="ARBA00023002"/>
    </source>
</evidence>
<organism evidence="7 8">
    <name type="scientific">Fusibacillus kribbianus</name>
    <dbReference type="NCBI Taxonomy" id="3044208"/>
    <lineage>
        <taxon>Bacteria</taxon>
        <taxon>Bacillati</taxon>
        <taxon>Bacillota</taxon>
        <taxon>Clostridia</taxon>
        <taxon>Lachnospirales</taxon>
        <taxon>Lachnospiraceae</taxon>
        <taxon>Fusibacillus</taxon>
    </lineage>
</organism>
<dbReference type="GO" id="GO:0043115">
    <property type="term" value="F:precorrin-2 dehydrogenase activity"/>
    <property type="evidence" value="ECO:0007669"/>
    <property type="project" value="UniProtKB-EC"/>
</dbReference>
<dbReference type="PANTHER" id="PTHR35330:SF1">
    <property type="entry name" value="SIROHEME BIOSYNTHESIS PROTEIN MET8"/>
    <property type="match status" value="1"/>
</dbReference>
<comment type="pathway">
    <text evidence="1">Porphyrin-containing compound metabolism; siroheme biosynthesis; sirohydrochlorin from precorrin-2: step 1/1.</text>
</comment>
<sequence>MKFPMFVELDGKKAVVAGAGVIGTRRIQVLEEFGARVFVVSPEISPEVRKLWEEGRINCELRILEKRDLDQAFLAVAATDSREANHQAAVWCREAGIPVNVADKKEECDFYFPGIARGGLLTAGICAGGKDHRMAKEAAAEVRQLFAEKYSSKEP</sequence>
<gene>
    <name evidence="7" type="ORF">QJ036_10390</name>
</gene>
<evidence type="ECO:0000313" key="7">
    <source>
        <dbReference type="EMBL" id="MDI9242875.1"/>
    </source>
</evidence>
<proteinExistence type="predicted"/>
<keyword evidence="3" id="KW-0560">Oxidoreductase</keyword>
<dbReference type="PANTHER" id="PTHR35330">
    <property type="entry name" value="SIROHEME BIOSYNTHESIS PROTEIN MET8"/>
    <property type="match status" value="1"/>
</dbReference>
<accession>A0AAP4F065</accession>
<comment type="caution">
    <text evidence="7">The sequence shown here is derived from an EMBL/GenBank/DDBJ whole genome shotgun (WGS) entry which is preliminary data.</text>
</comment>